<dbReference type="InterPro" id="IPR023631">
    <property type="entry name" value="Amidase_dom"/>
</dbReference>
<dbReference type="SUPFAM" id="SSF75304">
    <property type="entry name" value="Amidase signature (AS) enzymes"/>
    <property type="match status" value="1"/>
</dbReference>
<dbReference type="PANTHER" id="PTHR42678:SF34">
    <property type="entry name" value="OS04G0183300 PROTEIN"/>
    <property type="match status" value="1"/>
</dbReference>
<dbReference type="Proteomes" id="UP001149165">
    <property type="component" value="Unassembled WGS sequence"/>
</dbReference>
<feature type="domain" description="Amidase" evidence="1">
    <location>
        <begin position="88"/>
        <end position="132"/>
    </location>
</feature>
<dbReference type="AlphaFoldDB" id="A0A9W9FHS8"/>
<accession>A0A9W9FHS8</accession>
<name>A0A9W9FHS8_9EURO</name>
<dbReference type="Gene3D" id="3.90.1300.10">
    <property type="entry name" value="Amidase signature (AS) domain"/>
    <property type="match status" value="1"/>
</dbReference>
<evidence type="ECO:0000259" key="1">
    <source>
        <dbReference type="Pfam" id="PF01425"/>
    </source>
</evidence>
<protein>
    <submittedName>
        <fullName evidence="2">Amidase signature enzyme</fullName>
    </submittedName>
</protein>
<evidence type="ECO:0000313" key="3">
    <source>
        <dbReference type="Proteomes" id="UP001149165"/>
    </source>
</evidence>
<gene>
    <name evidence="2" type="ORF">N7456_006427</name>
</gene>
<dbReference type="Pfam" id="PF01425">
    <property type="entry name" value="Amidase"/>
    <property type="match status" value="2"/>
</dbReference>
<comment type="caution">
    <text evidence="2">The sequence shown here is derived from an EMBL/GenBank/DDBJ whole genome shotgun (WGS) entry which is preliminary data.</text>
</comment>
<dbReference type="OrthoDB" id="566138at2759"/>
<dbReference type="EMBL" id="JAPQKH010000004">
    <property type="protein sequence ID" value="KAJ5100375.1"/>
    <property type="molecule type" value="Genomic_DNA"/>
</dbReference>
<sequence length="527" mass="57687">MAPKLSNLELLSLDSAGFQTKFDEGLLTSVELVQACLCQIDRHDQRGAKLNAMISIVPKNILMERSAQLDNERAAGRDAIITPPSLKLATTLGSLALKDSVPPMSSSIVTKLEEMGAIVLGKTNLNEFCNFKGDVNSNGWSAIGGQTQSAYLALNADDTGLGQSVRSHNRPLHRLMLTSFQDPCGSSTGSAVGVSAGYAPLSLGTESIGSIVMPASRAGLYAFKPALNAVSMDGVFKSSAALDVVGGLARSTTDLALLSQTALNEEKRNDLPEEGYLKFLTKNFDSLRVGFLDPTKWSLHPNIVQLDDVILKEMRIKTRATEDSIIYPVDMPPAIDLWYEGQNPIDLILKAYEGKQAVESWLGEIKVPGLTTIEDLIKFNLDNRDVELPEGVYYTPLLSYYANRRFPQAHPDQNQLLKASRDPPAQQVYETVKQRIKLISKDNGIDKLFREQNLNIIAFPMDSLMVFISAASGYPIATMPLGVIPKDGRPYGLGIMAQSGREDLMFQFMSAFEAHFPPRALPFRVQT</sequence>
<dbReference type="PANTHER" id="PTHR42678">
    <property type="entry name" value="AMIDASE"/>
    <property type="match status" value="1"/>
</dbReference>
<feature type="domain" description="Amidase" evidence="1">
    <location>
        <begin position="182"/>
        <end position="304"/>
    </location>
</feature>
<organism evidence="2 3">
    <name type="scientific">Penicillium angulare</name>
    <dbReference type="NCBI Taxonomy" id="116970"/>
    <lineage>
        <taxon>Eukaryota</taxon>
        <taxon>Fungi</taxon>
        <taxon>Dikarya</taxon>
        <taxon>Ascomycota</taxon>
        <taxon>Pezizomycotina</taxon>
        <taxon>Eurotiomycetes</taxon>
        <taxon>Eurotiomycetidae</taxon>
        <taxon>Eurotiales</taxon>
        <taxon>Aspergillaceae</taxon>
        <taxon>Penicillium</taxon>
    </lineage>
</organism>
<evidence type="ECO:0000313" key="2">
    <source>
        <dbReference type="EMBL" id="KAJ5100375.1"/>
    </source>
</evidence>
<keyword evidence="3" id="KW-1185">Reference proteome</keyword>
<reference evidence="2" key="2">
    <citation type="journal article" date="2023" name="IMA Fungus">
        <title>Comparative genomic study of the Penicillium genus elucidates a diverse pangenome and 15 lateral gene transfer events.</title>
        <authorList>
            <person name="Petersen C."/>
            <person name="Sorensen T."/>
            <person name="Nielsen M.R."/>
            <person name="Sondergaard T.E."/>
            <person name="Sorensen J.L."/>
            <person name="Fitzpatrick D.A."/>
            <person name="Frisvad J.C."/>
            <person name="Nielsen K.L."/>
        </authorList>
    </citation>
    <scope>NUCLEOTIDE SEQUENCE</scope>
    <source>
        <strain evidence="2">IBT 30069</strain>
    </source>
</reference>
<reference evidence="2" key="1">
    <citation type="submission" date="2022-11" db="EMBL/GenBank/DDBJ databases">
        <authorList>
            <person name="Petersen C."/>
        </authorList>
    </citation>
    <scope>NUCLEOTIDE SEQUENCE</scope>
    <source>
        <strain evidence="2">IBT 30069</strain>
    </source>
</reference>
<dbReference type="InterPro" id="IPR036928">
    <property type="entry name" value="AS_sf"/>
</dbReference>
<proteinExistence type="predicted"/>